<gene>
    <name evidence="2" type="ORF">GCM10008957_49680</name>
</gene>
<sequence length="160" mass="16603">MKKILFVTAALVSLASTALAGNVNQDVPVTATVDTSCVFEGAAVPLTFHYAAATGITNPMGGYTGVLHCNFGGIGAVGATDHPAIITVSKPDVLNREDGSSAILKVNLQVDDYEAYAGDPGTQYYGSDSHQYVVSATAPTDQWTVPNANYLGTVTVNVDF</sequence>
<dbReference type="Proteomes" id="UP000603865">
    <property type="component" value="Unassembled WGS sequence"/>
</dbReference>
<accession>A0A918CP75</accession>
<organism evidence="2 3">
    <name type="scientific">Deinococcus ruber</name>
    <dbReference type="NCBI Taxonomy" id="1848197"/>
    <lineage>
        <taxon>Bacteria</taxon>
        <taxon>Thermotogati</taxon>
        <taxon>Deinococcota</taxon>
        <taxon>Deinococci</taxon>
        <taxon>Deinococcales</taxon>
        <taxon>Deinococcaceae</taxon>
        <taxon>Deinococcus</taxon>
    </lineage>
</organism>
<feature type="signal peptide" evidence="1">
    <location>
        <begin position="1"/>
        <end position="20"/>
    </location>
</feature>
<evidence type="ECO:0000313" key="2">
    <source>
        <dbReference type="EMBL" id="GGR33456.1"/>
    </source>
</evidence>
<comment type="caution">
    <text evidence="2">The sequence shown here is derived from an EMBL/GenBank/DDBJ whole genome shotgun (WGS) entry which is preliminary data.</text>
</comment>
<proteinExistence type="predicted"/>
<protein>
    <recommendedName>
        <fullName evidence="4">Spore coat protein U domain-containing protein</fullName>
    </recommendedName>
</protein>
<keyword evidence="3" id="KW-1185">Reference proteome</keyword>
<reference evidence="2" key="2">
    <citation type="submission" date="2020-09" db="EMBL/GenBank/DDBJ databases">
        <authorList>
            <person name="Sun Q."/>
            <person name="Ohkuma M."/>
        </authorList>
    </citation>
    <scope>NUCLEOTIDE SEQUENCE</scope>
    <source>
        <strain evidence="2">JCM 31311</strain>
    </source>
</reference>
<dbReference type="RefSeq" id="WP_189093218.1">
    <property type="nucleotide sequence ID" value="NZ_BMQL01000059.1"/>
</dbReference>
<name>A0A918CP75_9DEIO</name>
<dbReference type="AlphaFoldDB" id="A0A918CP75"/>
<evidence type="ECO:0000256" key="1">
    <source>
        <dbReference type="SAM" id="SignalP"/>
    </source>
</evidence>
<feature type="chain" id="PRO_5037356410" description="Spore coat protein U domain-containing protein" evidence="1">
    <location>
        <begin position="21"/>
        <end position="160"/>
    </location>
</feature>
<dbReference type="EMBL" id="BMQL01000059">
    <property type="protein sequence ID" value="GGR33456.1"/>
    <property type="molecule type" value="Genomic_DNA"/>
</dbReference>
<evidence type="ECO:0000313" key="3">
    <source>
        <dbReference type="Proteomes" id="UP000603865"/>
    </source>
</evidence>
<keyword evidence="1" id="KW-0732">Signal</keyword>
<reference evidence="2" key="1">
    <citation type="journal article" date="2014" name="Int. J. Syst. Evol. Microbiol.">
        <title>Complete genome sequence of Corynebacterium casei LMG S-19264T (=DSM 44701T), isolated from a smear-ripened cheese.</title>
        <authorList>
            <consortium name="US DOE Joint Genome Institute (JGI-PGF)"/>
            <person name="Walter F."/>
            <person name="Albersmeier A."/>
            <person name="Kalinowski J."/>
            <person name="Ruckert C."/>
        </authorList>
    </citation>
    <scope>NUCLEOTIDE SEQUENCE</scope>
    <source>
        <strain evidence="2">JCM 31311</strain>
    </source>
</reference>
<evidence type="ECO:0008006" key="4">
    <source>
        <dbReference type="Google" id="ProtNLM"/>
    </source>
</evidence>